<evidence type="ECO:0000313" key="3">
    <source>
        <dbReference type="Proteomes" id="UP000766486"/>
    </source>
</evidence>
<comment type="caution">
    <text evidence="2">The sequence shown here is derived from an EMBL/GenBank/DDBJ whole genome shotgun (WGS) entry which is preliminary data.</text>
</comment>
<gene>
    <name evidence="2" type="ORF">CLO192961_LOCUS291849</name>
</gene>
<sequence length="222" mass="25450">MASAKSNDTVMGGTAESIIDRFRRQLRSDIRARLKGQMPVEWPGVFYETPFLYFFADFFRKVCSLRLKDRVVVIEALKPTFSEMENALRTTARSLSHQRHGQDPVKTIRNLRGAVKCWEKLDDMNLTLEAIKTGKADKQLAEHVRETGARLAREAAVKTENRAAFHNEQDVHEAKREALAKQPDSQAPQPGLRKQEVQQTQQRQKEQPQSNYQQRSRAASET</sequence>
<protein>
    <submittedName>
        <fullName evidence="2">Uncharacterized protein</fullName>
    </submittedName>
</protein>
<reference evidence="2 3" key="1">
    <citation type="submission" date="2019-06" db="EMBL/GenBank/DDBJ databases">
        <authorList>
            <person name="Broberg M."/>
        </authorList>
    </citation>
    <scope>NUCLEOTIDE SEQUENCE [LARGE SCALE GENOMIC DNA]</scope>
</reference>
<dbReference type="Proteomes" id="UP000766486">
    <property type="component" value="Unassembled WGS sequence"/>
</dbReference>
<feature type="compositionally biased region" description="Basic and acidic residues" evidence="1">
    <location>
        <begin position="166"/>
        <end position="179"/>
    </location>
</feature>
<keyword evidence="3" id="KW-1185">Reference proteome</keyword>
<evidence type="ECO:0000313" key="2">
    <source>
        <dbReference type="EMBL" id="VUC30711.1"/>
    </source>
</evidence>
<organism evidence="2 3">
    <name type="scientific">Bionectria ochroleuca</name>
    <name type="common">Gliocladium roseum</name>
    <dbReference type="NCBI Taxonomy" id="29856"/>
    <lineage>
        <taxon>Eukaryota</taxon>
        <taxon>Fungi</taxon>
        <taxon>Dikarya</taxon>
        <taxon>Ascomycota</taxon>
        <taxon>Pezizomycotina</taxon>
        <taxon>Sordariomycetes</taxon>
        <taxon>Hypocreomycetidae</taxon>
        <taxon>Hypocreales</taxon>
        <taxon>Bionectriaceae</taxon>
        <taxon>Clonostachys</taxon>
    </lineage>
</organism>
<dbReference type="EMBL" id="CABFNS010000823">
    <property type="protein sequence ID" value="VUC30711.1"/>
    <property type="molecule type" value="Genomic_DNA"/>
</dbReference>
<proteinExistence type="predicted"/>
<accession>A0ABY6UJC6</accession>
<evidence type="ECO:0000256" key="1">
    <source>
        <dbReference type="SAM" id="MobiDB-lite"/>
    </source>
</evidence>
<name>A0ABY6UJC6_BIOOC</name>
<feature type="region of interest" description="Disordered" evidence="1">
    <location>
        <begin position="166"/>
        <end position="222"/>
    </location>
</feature>
<feature type="compositionally biased region" description="Polar residues" evidence="1">
    <location>
        <begin position="210"/>
        <end position="222"/>
    </location>
</feature>